<dbReference type="SMART" id="SM00883">
    <property type="entry name" value="Cpn10"/>
    <property type="match status" value="1"/>
</dbReference>
<dbReference type="GO" id="GO:0051082">
    <property type="term" value="F:unfolded protein binding"/>
    <property type="evidence" value="ECO:0007669"/>
    <property type="project" value="TreeGrafter"/>
</dbReference>
<reference evidence="5 6" key="1">
    <citation type="journal article" date="2016" name="Nat. Commun.">
        <title>Thousands of microbial genomes shed light on interconnected biogeochemical processes in an aquifer system.</title>
        <authorList>
            <person name="Anantharaman K."/>
            <person name="Brown C.T."/>
            <person name="Hug L.A."/>
            <person name="Sharon I."/>
            <person name="Castelle C.J."/>
            <person name="Probst A.J."/>
            <person name="Thomas B.C."/>
            <person name="Singh A."/>
            <person name="Wilkins M.J."/>
            <person name="Karaoz U."/>
            <person name="Brodie E.L."/>
            <person name="Williams K.H."/>
            <person name="Hubbard S.S."/>
            <person name="Banfield J.F."/>
        </authorList>
    </citation>
    <scope>NUCLEOTIDE SEQUENCE [LARGE SCALE GENOMIC DNA]</scope>
</reference>
<evidence type="ECO:0000256" key="1">
    <source>
        <dbReference type="ARBA" id="ARBA00006975"/>
    </source>
</evidence>
<dbReference type="Proteomes" id="UP000177369">
    <property type="component" value="Unassembled WGS sequence"/>
</dbReference>
<dbReference type="GO" id="GO:0051087">
    <property type="term" value="F:protein-folding chaperone binding"/>
    <property type="evidence" value="ECO:0007669"/>
    <property type="project" value="TreeGrafter"/>
</dbReference>
<dbReference type="InterPro" id="IPR011032">
    <property type="entry name" value="GroES-like_sf"/>
</dbReference>
<comment type="caution">
    <text evidence="5">The sequence shown here is derived from an EMBL/GenBank/DDBJ whole genome shotgun (WGS) entry which is preliminary data.</text>
</comment>
<keyword evidence="3" id="KW-0963">Cytoplasm</keyword>
<keyword evidence="2 3" id="KW-0143">Chaperone</keyword>
<protein>
    <recommendedName>
        <fullName evidence="3">Co-chaperonin GroES</fullName>
    </recommendedName>
    <alternativeName>
        <fullName evidence="3">10 kDa chaperonin</fullName>
    </alternativeName>
    <alternativeName>
        <fullName evidence="3">Chaperonin-10</fullName>
        <shortName evidence="3">Cpn10</shortName>
    </alternativeName>
</protein>
<dbReference type="Pfam" id="PF00166">
    <property type="entry name" value="Cpn10"/>
    <property type="match status" value="1"/>
</dbReference>
<proteinExistence type="inferred from homology"/>
<sequence length="95" mass="10169">MIKPLAGYVLIDPAPKETKTASGIVLPESAEEKPQEGKVIACGPDSVEEGKTVKCPVKVSDKVVYKKWGGNEIKDGGKELLLIKFEDLMAVISGK</sequence>
<comment type="subunit">
    <text evidence="3">Heptamer of 7 subunits arranged in a ring. Interacts with the chaperonin GroEL.</text>
</comment>
<gene>
    <name evidence="3" type="primary">groES</name>
    <name evidence="3" type="synonym">groS</name>
    <name evidence="5" type="ORF">A3D04_02810</name>
</gene>
<dbReference type="NCBIfam" id="NF001531">
    <property type="entry name" value="PRK00364.2-2"/>
    <property type="match status" value="1"/>
</dbReference>
<comment type="subcellular location">
    <subcellularLocation>
        <location evidence="3">Cytoplasm</location>
    </subcellularLocation>
</comment>
<dbReference type="GO" id="GO:0005524">
    <property type="term" value="F:ATP binding"/>
    <property type="evidence" value="ECO:0007669"/>
    <property type="project" value="InterPro"/>
</dbReference>
<evidence type="ECO:0000256" key="4">
    <source>
        <dbReference type="RuleBase" id="RU000535"/>
    </source>
</evidence>
<evidence type="ECO:0000256" key="3">
    <source>
        <dbReference type="HAMAP-Rule" id="MF_00580"/>
    </source>
</evidence>
<dbReference type="GO" id="GO:0005737">
    <property type="term" value="C:cytoplasm"/>
    <property type="evidence" value="ECO:0007669"/>
    <property type="project" value="UniProtKB-SubCell"/>
</dbReference>
<dbReference type="Gene3D" id="2.30.33.40">
    <property type="entry name" value="GroES chaperonin"/>
    <property type="match status" value="1"/>
</dbReference>
<dbReference type="AlphaFoldDB" id="A0A1F5G968"/>
<dbReference type="HAMAP" id="MF_00580">
    <property type="entry name" value="CH10"/>
    <property type="match status" value="1"/>
</dbReference>
<dbReference type="SUPFAM" id="SSF50129">
    <property type="entry name" value="GroES-like"/>
    <property type="match status" value="1"/>
</dbReference>
<dbReference type="FunFam" id="2.30.33.40:FF:000001">
    <property type="entry name" value="10 kDa chaperonin"/>
    <property type="match status" value="1"/>
</dbReference>
<dbReference type="InterPro" id="IPR037124">
    <property type="entry name" value="Chaperonin_GroES_sf"/>
</dbReference>
<evidence type="ECO:0000256" key="2">
    <source>
        <dbReference type="ARBA" id="ARBA00023186"/>
    </source>
</evidence>
<dbReference type="CDD" id="cd00320">
    <property type="entry name" value="cpn10"/>
    <property type="match status" value="1"/>
</dbReference>
<evidence type="ECO:0000313" key="5">
    <source>
        <dbReference type="EMBL" id="OGD88379.1"/>
    </source>
</evidence>
<dbReference type="GO" id="GO:0044183">
    <property type="term" value="F:protein folding chaperone"/>
    <property type="evidence" value="ECO:0007669"/>
    <property type="project" value="InterPro"/>
</dbReference>
<accession>A0A1F5G968</accession>
<dbReference type="PANTHER" id="PTHR10772">
    <property type="entry name" value="10 KDA HEAT SHOCK PROTEIN"/>
    <property type="match status" value="1"/>
</dbReference>
<organism evidence="5 6">
    <name type="scientific">Candidatus Curtissbacteria bacterium RIFCSPHIGHO2_02_FULL_40_16b</name>
    <dbReference type="NCBI Taxonomy" id="1797714"/>
    <lineage>
        <taxon>Bacteria</taxon>
        <taxon>Candidatus Curtissiibacteriota</taxon>
    </lineage>
</organism>
<dbReference type="InterPro" id="IPR020818">
    <property type="entry name" value="Chaperonin_GroES"/>
</dbReference>
<dbReference type="GO" id="GO:0046872">
    <property type="term" value="F:metal ion binding"/>
    <property type="evidence" value="ECO:0007669"/>
    <property type="project" value="TreeGrafter"/>
</dbReference>
<dbReference type="PRINTS" id="PR00297">
    <property type="entry name" value="CHAPERONIN10"/>
</dbReference>
<comment type="function">
    <text evidence="3 4">Together with the chaperonin GroEL, plays an essential role in assisting protein folding. The GroEL-GroES system forms a nano-cage that allows encapsulation of the non-native substrate proteins and provides a physical environment optimized to promote and accelerate protein folding. GroES binds to the apical surface of the GroEL ring, thereby capping the opening of the GroEL channel.</text>
</comment>
<dbReference type="PANTHER" id="PTHR10772:SF63">
    <property type="entry name" value="20 KDA CHAPERONIN, CHLOROPLASTIC"/>
    <property type="match status" value="1"/>
</dbReference>
<dbReference type="EMBL" id="MFBD01000030">
    <property type="protein sequence ID" value="OGD88379.1"/>
    <property type="molecule type" value="Genomic_DNA"/>
</dbReference>
<name>A0A1F5G968_9BACT</name>
<comment type="similarity">
    <text evidence="1 3 4">Belongs to the GroES chaperonin family.</text>
</comment>
<dbReference type="STRING" id="1797714.A3D04_02810"/>
<evidence type="ECO:0000313" key="6">
    <source>
        <dbReference type="Proteomes" id="UP000177369"/>
    </source>
</evidence>